<dbReference type="AlphaFoldDB" id="A0A8B6EBL4"/>
<gene>
    <name evidence="1" type="ORF">MGAL_10B059406</name>
</gene>
<dbReference type="Proteomes" id="UP000596742">
    <property type="component" value="Unassembled WGS sequence"/>
</dbReference>
<accession>A0A8B6EBL4</accession>
<evidence type="ECO:0000313" key="2">
    <source>
        <dbReference type="Proteomes" id="UP000596742"/>
    </source>
</evidence>
<comment type="caution">
    <text evidence="1">The sequence shown here is derived from an EMBL/GenBank/DDBJ whole genome shotgun (WGS) entry which is preliminary data.</text>
</comment>
<organism evidence="1 2">
    <name type="scientific">Mytilus galloprovincialis</name>
    <name type="common">Mediterranean mussel</name>
    <dbReference type="NCBI Taxonomy" id="29158"/>
    <lineage>
        <taxon>Eukaryota</taxon>
        <taxon>Metazoa</taxon>
        <taxon>Spiralia</taxon>
        <taxon>Lophotrochozoa</taxon>
        <taxon>Mollusca</taxon>
        <taxon>Bivalvia</taxon>
        <taxon>Autobranchia</taxon>
        <taxon>Pteriomorphia</taxon>
        <taxon>Mytilida</taxon>
        <taxon>Mytiloidea</taxon>
        <taxon>Mytilidae</taxon>
        <taxon>Mytilinae</taxon>
        <taxon>Mytilus</taxon>
    </lineage>
</organism>
<keyword evidence="2" id="KW-1185">Reference proteome</keyword>
<name>A0A8B6EBL4_MYTGA</name>
<dbReference type="EMBL" id="UYJE01004778">
    <property type="protein sequence ID" value="VDI31341.1"/>
    <property type="molecule type" value="Genomic_DNA"/>
</dbReference>
<proteinExistence type="predicted"/>
<evidence type="ECO:0000313" key="1">
    <source>
        <dbReference type="EMBL" id="VDI31341.1"/>
    </source>
</evidence>
<sequence>MLTLMHTRQDKIETEVVGLANSLKHCKERINSVDTNLSQLNENLPKTVSQQISQLIDDKSEEEKREAPVIIFGIFETEEGGSKMKDTEFIQGLCSDSLGIDNIAIDEITRLGAKPKKGSGKSRLTRQIPHKKEREINNALRIELGQMKKDFPHRSWAIRREKIVELPKSGIPPWAPIHNDNNDYSDTSNVNMLTVSVDNFVPVNSYDTVTVNDNTIELNISQGVSDTQSVKEDKKFTSKDNMKSLRVLFSNVDTLSLWKIYSIHAKSG</sequence>
<protein>
    <submittedName>
        <fullName evidence="1">Uncharacterized protein</fullName>
    </submittedName>
</protein>
<reference evidence="1" key="1">
    <citation type="submission" date="2018-11" db="EMBL/GenBank/DDBJ databases">
        <authorList>
            <person name="Alioto T."/>
            <person name="Alioto T."/>
        </authorList>
    </citation>
    <scope>NUCLEOTIDE SEQUENCE</scope>
</reference>